<dbReference type="SUPFAM" id="SSF52402">
    <property type="entry name" value="Adenine nucleotide alpha hydrolases-like"/>
    <property type="match status" value="2"/>
</dbReference>
<dbReference type="RefSeq" id="WP_017568683.1">
    <property type="nucleotide sequence ID" value="NZ_PYGA01000031.1"/>
</dbReference>
<feature type="domain" description="UspA" evidence="2">
    <location>
        <begin position="1"/>
        <end position="141"/>
    </location>
</feature>
<evidence type="ECO:0000313" key="3">
    <source>
        <dbReference type="EMBL" id="PSK87510.1"/>
    </source>
</evidence>
<dbReference type="PANTHER" id="PTHR31964">
    <property type="entry name" value="ADENINE NUCLEOTIDE ALPHA HYDROLASES-LIKE SUPERFAMILY PROTEIN"/>
    <property type="match status" value="1"/>
</dbReference>
<comment type="caution">
    <text evidence="3">The sequence shown here is derived from an EMBL/GenBank/DDBJ whole genome shotgun (WGS) entry which is preliminary data.</text>
</comment>
<dbReference type="Pfam" id="PF00582">
    <property type="entry name" value="Usp"/>
    <property type="match status" value="2"/>
</dbReference>
<dbReference type="PRINTS" id="PR01438">
    <property type="entry name" value="UNVRSLSTRESS"/>
</dbReference>
<dbReference type="OrthoDB" id="9816117at2"/>
<comment type="similarity">
    <text evidence="1">Belongs to the universal stress protein A family.</text>
</comment>
<accession>A0A2P8CRD3</accession>
<evidence type="ECO:0000256" key="1">
    <source>
        <dbReference type="ARBA" id="ARBA00008791"/>
    </source>
</evidence>
<dbReference type="AlphaFoldDB" id="A0A2P8CRD3"/>
<dbReference type="InterPro" id="IPR006016">
    <property type="entry name" value="UspA"/>
</dbReference>
<dbReference type="InterPro" id="IPR014729">
    <property type="entry name" value="Rossmann-like_a/b/a_fold"/>
</dbReference>
<sequence length="294" mass="30563">MTATIVVGVDGSPGSVAALGWAAAEARFRRSNLRLMYALQVPLTVRSFGESDAVQPTAALRERAECALVEARHRLAFQAPRVQVETSVALRPALDALALASHDAELVVVGTHRFGVLGGRAFGSVGGRLAARACCPVVVVPAGWVSPDHGSIVVGVDGSAHGDAALRFALAEAVHRSAGVVAVRAYHVTLPGAIDNPYAYRKAAEREHRCAEDLAQEAVERALAVTGLVVPVVARAAVGRPADVMIAASRGAELLVVGCRGRGPLHNLLLRSDGQGVLRRATRPVAVVRADSAS</sequence>
<evidence type="ECO:0000259" key="2">
    <source>
        <dbReference type="Pfam" id="PF00582"/>
    </source>
</evidence>
<keyword evidence="4" id="KW-1185">Reference proteome</keyword>
<dbReference type="Gene3D" id="3.40.50.620">
    <property type="entry name" value="HUPs"/>
    <property type="match status" value="2"/>
</dbReference>
<feature type="domain" description="UspA" evidence="2">
    <location>
        <begin position="151"/>
        <end position="289"/>
    </location>
</feature>
<protein>
    <submittedName>
        <fullName evidence="3">Nucleotide-binding universal stress UspA family protein</fullName>
    </submittedName>
</protein>
<dbReference type="EMBL" id="PYGA01000031">
    <property type="protein sequence ID" value="PSK87510.1"/>
    <property type="molecule type" value="Genomic_DNA"/>
</dbReference>
<dbReference type="InterPro" id="IPR006015">
    <property type="entry name" value="Universal_stress_UspA"/>
</dbReference>
<name>A0A2P8CRD3_9ACTN</name>
<gene>
    <name evidence="3" type="ORF">CLV63_13163</name>
</gene>
<dbReference type="PANTHER" id="PTHR31964:SF113">
    <property type="entry name" value="USPA DOMAIN-CONTAINING PROTEIN"/>
    <property type="match status" value="1"/>
</dbReference>
<dbReference type="Proteomes" id="UP000240542">
    <property type="component" value="Unassembled WGS sequence"/>
</dbReference>
<proteinExistence type="inferred from homology"/>
<evidence type="ECO:0000313" key="4">
    <source>
        <dbReference type="Proteomes" id="UP000240542"/>
    </source>
</evidence>
<organism evidence="3 4">
    <name type="scientific">Murinocardiopsis flavida</name>
    <dbReference type="NCBI Taxonomy" id="645275"/>
    <lineage>
        <taxon>Bacteria</taxon>
        <taxon>Bacillati</taxon>
        <taxon>Actinomycetota</taxon>
        <taxon>Actinomycetes</taxon>
        <taxon>Streptosporangiales</taxon>
        <taxon>Nocardiopsidaceae</taxon>
        <taxon>Murinocardiopsis</taxon>
    </lineage>
</organism>
<reference evidence="3 4" key="1">
    <citation type="submission" date="2018-03" db="EMBL/GenBank/DDBJ databases">
        <title>Genomic Encyclopedia of Archaeal and Bacterial Type Strains, Phase II (KMG-II): from individual species to whole genera.</title>
        <authorList>
            <person name="Goeker M."/>
        </authorList>
    </citation>
    <scope>NUCLEOTIDE SEQUENCE [LARGE SCALE GENOMIC DNA]</scope>
    <source>
        <strain evidence="3 4">DSM 45312</strain>
    </source>
</reference>